<gene>
    <name evidence="2" type="ORF">AGLY_014676</name>
</gene>
<dbReference type="Proteomes" id="UP000475862">
    <property type="component" value="Unassembled WGS sequence"/>
</dbReference>
<evidence type="ECO:0008006" key="4">
    <source>
        <dbReference type="Google" id="ProtNLM"/>
    </source>
</evidence>
<keyword evidence="3" id="KW-1185">Reference proteome</keyword>
<comment type="caution">
    <text evidence="2">The sequence shown here is derived from an EMBL/GenBank/DDBJ whole genome shotgun (WGS) entry which is preliminary data.</text>
</comment>
<protein>
    <recommendedName>
        <fullName evidence="4">CLIP domain-containing serine protease</fullName>
    </recommendedName>
</protein>
<keyword evidence="1" id="KW-0812">Transmembrane</keyword>
<organism evidence="2 3">
    <name type="scientific">Aphis glycines</name>
    <name type="common">Soybean aphid</name>
    <dbReference type="NCBI Taxonomy" id="307491"/>
    <lineage>
        <taxon>Eukaryota</taxon>
        <taxon>Metazoa</taxon>
        <taxon>Ecdysozoa</taxon>
        <taxon>Arthropoda</taxon>
        <taxon>Hexapoda</taxon>
        <taxon>Insecta</taxon>
        <taxon>Pterygota</taxon>
        <taxon>Neoptera</taxon>
        <taxon>Paraneoptera</taxon>
        <taxon>Hemiptera</taxon>
        <taxon>Sternorrhyncha</taxon>
        <taxon>Aphidomorpha</taxon>
        <taxon>Aphidoidea</taxon>
        <taxon>Aphididae</taxon>
        <taxon>Aphidini</taxon>
        <taxon>Aphis</taxon>
        <taxon>Aphis</taxon>
    </lineage>
</organism>
<evidence type="ECO:0000256" key="1">
    <source>
        <dbReference type="SAM" id="Phobius"/>
    </source>
</evidence>
<dbReference type="AlphaFoldDB" id="A0A6G0T1W1"/>
<evidence type="ECO:0000313" key="3">
    <source>
        <dbReference type="Proteomes" id="UP000475862"/>
    </source>
</evidence>
<dbReference type="EMBL" id="VYZN01000065">
    <property type="protein sequence ID" value="KAE9524626.1"/>
    <property type="molecule type" value="Genomic_DNA"/>
</dbReference>
<evidence type="ECO:0000313" key="2">
    <source>
        <dbReference type="EMBL" id="KAE9524626.1"/>
    </source>
</evidence>
<keyword evidence="1" id="KW-0472">Membrane</keyword>
<sequence length="188" mass="21485">MFSMTSWKSIVFDQFSTHLAHIIFGIHHQINFHLEIQPFNVGSHKSYILSLGKQTILYIYLYIINILYCFAIIMLFSIPLIALCIINTSSQRVIKNLGLNEGDMCREDPGMIFRFTYARDCPTVKESIITRNHLDICGFVGLEPIVCCSTKAIEPLVEIPETKNKNSTPTKESKKIRIILALIDLVVY</sequence>
<accession>A0A6G0T1W1</accession>
<name>A0A6G0T1W1_APHGL</name>
<proteinExistence type="predicted"/>
<keyword evidence="1" id="KW-1133">Transmembrane helix</keyword>
<reference evidence="2 3" key="1">
    <citation type="submission" date="2019-08" db="EMBL/GenBank/DDBJ databases">
        <title>The genome of the soybean aphid Biotype 1, its phylome, world population structure and adaptation to the North American continent.</title>
        <authorList>
            <person name="Giordano R."/>
            <person name="Donthu R.K."/>
            <person name="Hernandez A.G."/>
            <person name="Wright C.L."/>
            <person name="Zimin A.V."/>
        </authorList>
    </citation>
    <scope>NUCLEOTIDE SEQUENCE [LARGE SCALE GENOMIC DNA]</scope>
    <source>
        <tissue evidence="2">Whole aphids</tissue>
    </source>
</reference>
<feature type="transmembrane region" description="Helical" evidence="1">
    <location>
        <begin position="59"/>
        <end position="86"/>
    </location>
</feature>